<reference evidence="2 3" key="1">
    <citation type="journal article" date="2023" name="Hortic Res">
        <title>Pangenome of water caltrop reveals structural variations and asymmetric subgenome divergence after allopolyploidization.</title>
        <authorList>
            <person name="Zhang X."/>
            <person name="Chen Y."/>
            <person name="Wang L."/>
            <person name="Yuan Y."/>
            <person name="Fang M."/>
            <person name="Shi L."/>
            <person name="Lu R."/>
            <person name="Comes H.P."/>
            <person name="Ma Y."/>
            <person name="Chen Y."/>
            <person name="Huang G."/>
            <person name="Zhou Y."/>
            <person name="Zheng Z."/>
            <person name="Qiu Y."/>
        </authorList>
    </citation>
    <scope>NUCLEOTIDE SEQUENCE [LARGE SCALE GENOMIC DNA]</scope>
    <source>
        <tissue evidence="2">Roots</tissue>
    </source>
</reference>
<dbReference type="PANTHER" id="PTHR35304:SF1">
    <property type="entry name" value="OS05G0120300 PROTEIN"/>
    <property type="match status" value="1"/>
</dbReference>
<name>A0AAN7KU34_9MYRT</name>
<proteinExistence type="predicted"/>
<accession>A0AAN7KU34</accession>
<dbReference type="AlphaFoldDB" id="A0AAN7KU34"/>
<sequence length="162" mass="18620">MSSVCITNCVKDACGDPGAIVRATYVNLYKWPESDMEFVRSVSSGMSRGGVGSTASNALRHGHPRVVDSISCRQMYLRSYPFSKEEDAPQKTRCFGHFGENKKKKKKRRRRREIKGKKDDDMRCMELKRVKEVSWKALFRIFHRLLSCSATVDVTDHRRKAL</sequence>
<dbReference type="EMBL" id="JAXIOK010000004">
    <property type="protein sequence ID" value="KAK4772980.1"/>
    <property type="molecule type" value="Genomic_DNA"/>
</dbReference>
<protein>
    <submittedName>
        <fullName evidence="2">Uncharacterized protein</fullName>
    </submittedName>
</protein>
<dbReference type="Proteomes" id="UP001345219">
    <property type="component" value="Chromosome 22"/>
</dbReference>
<evidence type="ECO:0000256" key="1">
    <source>
        <dbReference type="SAM" id="MobiDB-lite"/>
    </source>
</evidence>
<organism evidence="2 3">
    <name type="scientific">Trapa incisa</name>
    <dbReference type="NCBI Taxonomy" id="236973"/>
    <lineage>
        <taxon>Eukaryota</taxon>
        <taxon>Viridiplantae</taxon>
        <taxon>Streptophyta</taxon>
        <taxon>Embryophyta</taxon>
        <taxon>Tracheophyta</taxon>
        <taxon>Spermatophyta</taxon>
        <taxon>Magnoliopsida</taxon>
        <taxon>eudicotyledons</taxon>
        <taxon>Gunneridae</taxon>
        <taxon>Pentapetalae</taxon>
        <taxon>rosids</taxon>
        <taxon>malvids</taxon>
        <taxon>Myrtales</taxon>
        <taxon>Lythraceae</taxon>
        <taxon>Trapa</taxon>
    </lineage>
</organism>
<keyword evidence="3" id="KW-1185">Reference proteome</keyword>
<comment type="caution">
    <text evidence="2">The sequence shown here is derived from an EMBL/GenBank/DDBJ whole genome shotgun (WGS) entry which is preliminary data.</text>
</comment>
<feature type="compositionally biased region" description="Basic residues" evidence="1">
    <location>
        <begin position="102"/>
        <end position="115"/>
    </location>
</feature>
<gene>
    <name evidence="2" type="ORF">SAY87_027999</name>
</gene>
<feature type="region of interest" description="Disordered" evidence="1">
    <location>
        <begin position="93"/>
        <end position="116"/>
    </location>
</feature>
<dbReference type="PANTHER" id="PTHR35304">
    <property type="entry name" value="OS05G0120300 PROTEIN-RELATED"/>
    <property type="match status" value="1"/>
</dbReference>
<evidence type="ECO:0000313" key="3">
    <source>
        <dbReference type="Proteomes" id="UP001345219"/>
    </source>
</evidence>
<evidence type="ECO:0000313" key="2">
    <source>
        <dbReference type="EMBL" id="KAK4772980.1"/>
    </source>
</evidence>